<feature type="transmembrane region" description="Helical" evidence="7">
    <location>
        <begin position="212"/>
        <end position="230"/>
    </location>
</feature>
<proteinExistence type="inferred from homology"/>
<keyword evidence="4 7" id="KW-0812">Transmembrane</keyword>
<dbReference type="RefSeq" id="WP_338449791.1">
    <property type="nucleotide sequence ID" value="NZ_CP137640.1"/>
</dbReference>
<evidence type="ECO:0000256" key="6">
    <source>
        <dbReference type="ARBA" id="ARBA00023136"/>
    </source>
</evidence>
<feature type="domain" description="Acyltransferase 3" evidence="8">
    <location>
        <begin position="6"/>
        <end position="326"/>
    </location>
</feature>
<organism evidence="9 10">
    <name type="scientific">Niallia oryzisoli</name>
    <dbReference type="NCBI Taxonomy" id="1737571"/>
    <lineage>
        <taxon>Bacteria</taxon>
        <taxon>Bacillati</taxon>
        <taxon>Bacillota</taxon>
        <taxon>Bacilli</taxon>
        <taxon>Bacillales</taxon>
        <taxon>Bacillaceae</taxon>
        <taxon>Niallia</taxon>
    </lineage>
</organism>
<evidence type="ECO:0000256" key="2">
    <source>
        <dbReference type="ARBA" id="ARBA00007400"/>
    </source>
</evidence>
<evidence type="ECO:0000313" key="10">
    <source>
        <dbReference type="Proteomes" id="UP001357223"/>
    </source>
</evidence>
<keyword evidence="9" id="KW-0808">Transferase</keyword>
<feature type="transmembrane region" description="Helical" evidence="7">
    <location>
        <begin position="182"/>
        <end position="200"/>
    </location>
</feature>
<dbReference type="Pfam" id="PF01757">
    <property type="entry name" value="Acyl_transf_3"/>
    <property type="match status" value="1"/>
</dbReference>
<keyword evidence="6 7" id="KW-0472">Membrane</keyword>
<feature type="transmembrane region" description="Helical" evidence="7">
    <location>
        <begin position="250"/>
        <end position="266"/>
    </location>
</feature>
<feature type="transmembrane region" description="Helical" evidence="7">
    <location>
        <begin position="49"/>
        <end position="66"/>
    </location>
</feature>
<dbReference type="PANTHER" id="PTHR40074">
    <property type="entry name" value="O-ACETYLTRANSFERASE WECH"/>
    <property type="match status" value="1"/>
</dbReference>
<dbReference type="EMBL" id="CP137640">
    <property type="protein sequence ID" value="WVX80860.1"/>
    <property type="molecule type" value="Genomic_DNA"/>
</dbReference>
<keyword evidence="9" id="KW-0012">Acyltransferase</keyword>
<feature type="transmembrane region" description="Helical" evidence="7">
    <location>
        <begin position="286"/>
        <end position="308"/>
    </location>
</feature>
<sequence length="343" mass="39814">MKERLVYLDWLRVIAITMVVTIHISGGVVQTNYYDGPTNWLAANFYESISRSAVSLFVMISGAVLLGDHREHQYKPFFLKRISKLLIPLIGWSVIYYSYQVFADWYPFFSLKQFIILFLTNGVSGHFWFMYMIIGIYLTVPIINIFIRHANRRDIEYFLILWIYASVLVKWMKFAFGYSFSIELYMVTNYIGYFVLGYYLHHFPLKRIWEKAAIALGGIGIIATFVLTYYDTKAAGGTLQEFWYENHAPNVFFSTVGIFLLCKIVFAQQKLGFVFNQISRLSYGIYLVHILIMTILSNQIIIVINELFHPVLSIPFNVIIFVLLSGCVSFVLSKVPLLRKLVS</sequence>
<evidence type="ECO:0000256" key="5">
    <source>
        <dbReference type="ARBA" id="ARBA00022989"/>
    </source>
</evidence>
<evidence type="ECO:0000256" key="1">
    <source>
        <dbReference type="ARBA" id="ARBA00004651"/>
    </source>
</evidence>
<dbReference type="PANTHER" id="PTHR40074:SF2">
    <property type="entry name" value="O-ACETYLTRANSFERASE WECH"/>
    <property type="match status" value="1"/>
</dbReference>
<evidence type="ECO:0000256" key="4">
    <source>
        <dbReference type="ARBA" id="ARBA00022692"/>
    </source>
</evidence>
<keyword evidence="10" id="KW-1185">Reference proteome</keyword>
<evidence type="ECO:0000259" key="8">
    <source>
        <dbReference type="Pfam" id="PF01757"/>
    </source>
</evidence>
<feature type="transmembrane region" description="Helical" evidence="7">
    <location>
        <begin position="86"/>
        <end position="108"/>
    </location>
</feature>
<protein>
    <submittedName>
        <fullName evidence="9">Acyltransferase family protein</fullName>
    </submittedName>
</protein>
<feature type="transmembrane region" description="Helical" evidence="7">
    <location>
        <begin position="7"/>
        <end position="29"/>
    </location>
</feature>
<reference evidence="9 10" key="1">
    <citation type="submission" date="2023-10" db="EMBL/GenBank/DDBJ databases">
        <title>Niallia locisalis sp.nov. isolated from a salt pond sample.</title>
        <authorList>
            <person name="Li X.-J."/>
            <person name="Dong L."/>
        </authorList>
    </citation>
    <scope>NUCLEOTIDE SEQUENCE [LARGE SCALE GENOMIC DNA]</scope>
    <source>
        <strain evidence="9 10">DSM 29761</strain>
    </source>
</reference>
<feature type="transmembrane region" description="Helical" evidence="7">
    <location>
        <begin position="159"/>
        <end position="176"/>
    </location>
</feature>
<keyword evidence="5 7" id="KW-1133">Transmembrane helix</keyword>
<feature type="transmembrane region" description="Helical" evidence="7">
    <location>
        <begin position="314"/>
        <end position="333"/>
    </location>
</feature>
<name>A0ABZ2CED3_9BACI</name>
<comment type="similarity">
    <text evidence="2">Belongs to the acyltransferase 3 family.</text>
</comment>
<evidence type="ECO:0000256" key="7">
    <source>
        <dbReference type="SAM" id="Phobius"/>
    </source>
</evidence>
<dbReference type="Proteomes" id="UP001357223">
    <property type="component" value="Chromosome"/>
</dbReference>
<accession>A0ABZ2CED3</accession>
<keyword evidence="3" id="KW-1003">Cell membrane</keyword>
<evidence type="ECO:0000313" key="9">
    <source>
        <dbReference type="EMBL" id="WVX80860.1"/>
    </source>
</evidence>
<evidence type="ECO:0000256" key="3">
    <source>
        <dbReference type="ARBA" id="ARBA00022475"/>
    </source>
</evidence>
<feature type="transmembrane region" description="Helical" evidence="7">
    <location>
        <begin position="128"/>
        <end position="147"/>
    </location>
</feature>
<dbReference type="GO" id="GO:0016746">
    <property type="term" value="F:acyltransferase activity"/>
    <property type="evidence" value="ECO:0007669"/>
    <property type="project" value="UniProtKB-KW"/>
</dbReference>
<comment type="subcellular location">
    <subcellularLocation>
        <location evidence="1">Cell membrane</location>
        <topology evidence="1">Multi-pass membrane protein</topology>
    </subcellularLocation>
</comment>
<dbReference type="InterPro" id="IPR002656">
    <property type="entry name" value="Acyl_transf_3_dom"/>
</dbReference>
<gene>
    <name evidence="9" type="ORF">R4Z09_27195</name>
</gene>